<protein>
    <submittedName>
        <fullName evidence="1">Uncharacterized protein</fullName>
    </submittedName>
</protein>
<organism evidence="1">
    <name type="scientific">marine sediment metagenome</name>
    <dbReference type="NCBI Taxonomy" id="412755"/>
    <lineage>
        <taxon>unclassified sequences</taxon>
        <taxon>metagenomes</taxon>
        <taxon>ecological metagenomes</taxon>
    </lineage>
</organism>
<dbReference type="AlphaFoldDB" id="X0ZCI4"/>
<gene>
    <name evidence="1" type="ORF">S01H4_09661</name>
</gene>
<proteinExistence type="predicted"/>
<comment type="caution">
    <text evidence="1">The sequence shown here is derived from an EMBL/GenBank/DDBJ whole genome shotgun (WGS) entry which is preliminary data.</text>
</comment>
<name>X0ZCI4_9ZZZZ</name>
<dbReference type="EMBL" id="BART01003539">
    <property type="protein sequence ID" value="GAG58033.1"/>
    <property type="molecule type" value="Genomic_DNA"/>
</dbReference>
<sequence>MEVFKRYLRLLVNVGTSLVGVLNDADETHINPPEIGDSATERTGTSPVPTLFEIISAFKSITTNGYIN</sequence>
<evidence type="ECO:0000313" key="1">
    <source>
        <dbReference type="EMBL" id="GAG58033.1"/>
    </source>
</evidence>
<reference evidence="1" key="1">
    <citation type="journal article" date="2014" name="Front. Microbiol.">
        <title>High frequency of phylogenetically diverse reductive dehalogenase-homologous genes in deep subseafloor sedimentary metagenomes.</title>
        <authorList>
            <person name="Kawai M."/>
            <person name="Futagami T."/>
            <person name="Toyoda A."/>
            <person name="Takaki Y."/>
            <person name="Nishi S."/>
            <person name="Hori S."/>
            <person name="Arai W."/>
            <person name="Tsubouchi T."/>
            <person name="Morono Y."/>
            <person name="Uchiyama I."/>
            <person name="Ito T."/>
            <person name="Fujiyama A."/>
            <person name="Inagaki F."/>
            <person name="Takami H."/>
        </authorList>
    </citation>
    <scope>NUCLEOTIDE SEQUENCE</scope>
    <source>
        <strain evidence="1">Expedition CK06-06</strain>
    </source>
</reference>
<accession>X0ZCI4</accession>